<dbReference type="AlphaFoldDB" id="A0A1A7YQF7"/>
<reference evidence="1" key="1">
    <citation type="submission" date="2016-05" db="EMBL/GenBank/DDBJ databases">
        <authorList>
            <person name="Lavstsen T."/>
            <person name="Jespersen J.S."/>
        </authorList>
    </citation>
    <scope>NUCLEOTIDE SEQUENCE</scope>
    <source>
        <tissue evidence="1">Brain</tissue>
    </source>
</reference>
<protein>
    <submittedName>
        <fullName evidence="1">Uncharacterized protein</fullName>
    </submittedName>
</protein>
<evidence type="ECO:0000313" key="1">
    <source>
        <dbReference type="EMBL" id="SBP32877.1"/>
    </source>
</evidence>
<feature type="non-terminal residue" evidence="1">
    <location>
        <position position="55"/>
    </location>
</feature>
<name>A0A1A7YQF7_9TELE</name>
<sequence length="55" mass="6003">MGLNCYAVAVHHVAKHGVEHFIPPLGPLVFARAREACCGPHRVRQHGAPRHCAQV</sequence>
<accession>A0A1A7YQF7</accession>
<proteinExistence type="predicted"/>
<reference evidence="1" key="2">
    <citation type="submission" date="2016-06" db="EMBL/GenBank/DDBJ databases">
        <title>The genome of a short-lived fish provides insights into sex chromosome evolution and the genetic control of aging.</title>
        <authorList>
            <person name="Reichwald K."/>
            <person name="Felder M."/>
            <person name="Petzold A."/>
            <person name="Koch P."/>
            <person name="Groth M."/>
            <person name="Platzer M."/>
        </authorList>
    </citation>
    <scope>NUCLEOTIDE SEQUENCE</scope>
    <source>
        <tissue evidence="1">Brain</tissue>
    </source>
</reference>
<gene>
    <name evidence="1" type="primary">BX539340.1</name>
</gene>
<organism evidence="1">
    <name type="scientific">Iconisemion striatum</name>
    <dbReference type="NCBI Taxonomy" id="60296"/>
    <lineage>
        <taxon>Eukaryota</taxon>
        <taxon>Metazoa</taxon>
        <taxon>Chordata</taxon>
        <taxon>Craniata</taxon>
        <taxon>Vertebrata</taxon>
        <taxon>Euteleostomi</taxon>
        <taxon>Actinopterygii</taxon>
        <taxon>Neopterygii</taxon>
        <taxon>Teleostei</taxon>
        <taxon>Neoteleostei</taxon>
        <taxon>Acanthomorphata</taxon>
        <taxon>Ovalentaria</taxon>
        <taxon>Atherinomorphae</taxon>
        <taxon>Cyprinodontiformes</taxon>
        <taxon>Nothobranchiidae</taxon>
        <taxon>Iconisemion</taxon>
    </lineage>
</organism>
<dbReference type="EMBL" id="HADX01010645">
    <property type="protein sequence ID" value="SBP32877.1"/>
    <property type="molecule type" value="Transcribed_RNA"/>
</dbReference>